<gene>
    <name evidence="1" type="ORF">EZS27_003890</name>
</gene>
<reference evidence="1" key="1">
    <citation type="submission" date="2019-03" db="EMBL/GenBank/DDBJ databases">
        <title>Single cell metagenomics reveals metabolic interactions within the superorganism composed of flagellate Streblomastix strix and complex community of Bacteroidetes bacteria on its surface.</title>
        <authorList>
            <person name="Treitli S.C."/>
            <person name="Kolisko M."/>
            <person name="Husnik F."/>
            <person name="Keeling P."/>
            <person name="Hampl V."/>
        </authorList>
    </citation>
    <scope>NUCLEOTIDE SEQUENCE</scope>
    <source>
        <strain evidence="1">STM</strain>
    </source>
</reference>
<dbReference type="AlphaFoldDB" id="A0A5J4SRL2"/>
<evidence type="ECO:0000313" key="1">
    <source>
        <dbReference type="EMBL" id="KAA6348657.1"/>
    </source>
</evidence>
<proteinExistence type="predicted"/>
<sequence length="57" mass="6489">MKQSESTKKIQPKSIRLGWESIGEQKPKKLSEISMNVIKVEQGMFCKQTNGKNLIIP</sequence>
<dbReference type="EMBL" id="SNRY01000063">
    <property type="protein sequence ID" value="KAA6348657.1"/>
    <property type="molecule type" value="Genomic_DNA"/>
</dbReference>
<protein>
    <submittedName>
        <fullName evidence="1">Uncharacterized protein</fullName>
    </submittedName>
</protein>
<name>A0A5J4SRL2_9ZZZZ</name>
<comment type="caution">
    <text evidence="1">The sequence shown here is derived from an EMBL/GenBank/DDBJ whole genome shotgun (WGS) entry which is preliminary data.</text>
</comment>
<accession>A0A5J4SRL2</accession>
<organism evidence="1">
    <name type="scientific">termite gut metagenome</name>
    <dbReference type="NCBI Taxonomy" id="433724"/>
    <lineage>
        <taxon>unclassified sequences</taxon>
        <taxon>metagenomes</taxon>
        <taxon>organismal metagenomes</taxon>
    </lineage>
</organism>